<dbReference type="InterPro" id="IPR050395">
    <property type="entry name" value="4Fe4S_Ferredoxin_RnfB"/>
</dbReference>
<reference evidence="7" key="1">
    <citation type="journal article" date="2023" name="Int. J. Syst. Evol. Microbiol.">
        <title>Mesoterricola silvestris gen. nov., sp. nov., Mesoterricola sediminis sp. nov., Geothrix oryzae sp. nov., Geothrix edaphica sp. nov., Geothrix rubra sp. nov., and Geothrix limicola sp. nov., six novel members of Acidobacteriota isolated from soils.</title>
        <authorList>
            <person name="Itoh H."/>
            <person name="Sugisawa Y."/>
            <person name="Mise K."/>
            <person name="Xu Z."/>
            <person name="Kuniyasu M."/>
            <person name="Ushijima N."/>
            <person name="Kawano K."/>
            <person name="Kobayashi E."/>
            <person name="Shiratori Y."/>
            <person name="Masuda Y."/>
            <person name="Senoo K."/>
        </authorList>
    </citation>
    <scope>NUCLEOTIDE SEQUENCE</scope>
    <source>
        <strain evidence="7">W786</strain>
    </source>
</reference>
<dbReference type="SUPFAM" id="SSF54862">
    <property type="entry name" value="4Fe-4S ferredoxins"/>
    <property type="match status" value="1"/>
</dbReference>
<dbReference type="KEGG" id="msea:METESE_09800"/>
<evidence type="ECO:0000256" key="2">
    <source>
        <dbReference type="ARBA" id="ARBA00022723"/>
    </source>
</evidence>
<keyword evidence="1" id="KW-0004">4Fe-4S</keyword>
<evidence type="ECO:0000256" key="4">
    <source>
        <dbReference type="ARBA" id="ARBA00023014"/>
    </source>
</evidence>
<feature type="domain" description="4Fe-4S" evidence="6">
    <location>
        <begin position="354"/>
        <end position="415"/>
    </location>
</feature>
<dbReference type="Gene3D" id="3.30.70.20">
    <property type="match status" value="1"/>
</dbReference>
<dbReference type="PANTHER" id="PTHR43560">
    <property type="entry name" value="ION-TRANSLOCATING OXIDOREDUCTASE COMPLEX SUBUNIT B"/>
    <property type="match status" value="1"/>
</dbReference>
<dbReference type="PROSITE" id="PS00198">
    <property type="entry name" value="4FE4S_FER_1"/>
    <property type="match status" value="1"/>
</dbReference>
<keyword evidence="3" id="KW-0408">Iron</keyword>
<organism evidence="7 8">
    <name type="scientific">Mesoterricola sediminis</name>
    <dbReference type="NCBI Taxonomy" id="2927980"/>
    <lineage>
        <taxon>Bacteria</taxon>
        <taxon>Pseudomonadati</taxon>
        <taxon>Acidobacteriota</taxon>
        <taxon>Holophagae</taxon>
        <taxon>Holophagales</taxon>
        <taxon>Holophagaceae</taxon>
        <taxon>Mesoterricola</taxon>
    </lineage>
</organism>
<dbReference type="Pfam" id="PF04060">
    <property type="entry name" value="FeS"/>
    <property type="match status" value="1"/>
</dbReference>
<evidence type="ECO:0000259" key="5">
    <source>
        <dbReference type="PROSITE" id="PS51379"/>
    </source>
</evidence>
<dbReference type="Pfam" id="PF02906">
    <property type="entry name" value="Fe_hyd_lg_C"/>
    <property type="match status" value="1"/>
</dbReference>
<dbReference type="Pfam" id="PF13237">
    <property type="entry name" value="Fer4_10"/>
    <property type="match status" value="1"/>
</dbReference>
<name>A0AA48GXV5_9BACT</name>
<evidence type="ECO:0000256" key="1">
    <source>
        <dbReference type="ARBA" id="ARBA00022485"/>
    </source>
</evidence>
<keyword evidence="2" id="KW-0479">Metal-binding</keyword>
<evidence type="ECO:0000256" key="3">
    <source>
        <dbReference type="ARBA" id="ARBA00023004"/>
    </source>
</evidence>
<dbReference type="InterPro" id="IPR004108">
    <property type="entry name" value="Fe_hydrogenase_lsu_C"/>
</dbReference>
<dbReference type="PANTHER" id="PTHR43560:SF1">
    <property type="entry name" value="ION-TRANSLOCATING OXIDOREDUCTASE COMPLEX SUBUNIT B"/>
    <property type="match status" value="1"/>
</dbReference>
<dbReference type="Gene3D" id="3.40.950.10">
    <property type="entry name" value="Fe-only Hydrogenase (Larger Subunit), Chain L, domain 3"/>
    <property type="match status" value="1"/>
</dbReference>
<proteinExistence type="predicted"/>
<dbReference type="PROSITE" id="PS51656">
    <property type="entry name" value="4FE4S"/>
    <property type="match status" value="1"/>
</dbReference>
<dbReference type="InterPro" id="IPR009016">
    <property type="entry name" value="Fe_hydrogenase"/>
</dbReference>
<evidence type="ECO:0000259" key="6">
    <source>
        <dbReference type="PROSITE" id="PS51656"/>
    </source>
</evidence>
<dbReference type="InterPro" id="IPR017896">
    <property type="entry name" value="4Fe4S_Fe-S-bd"/>
</dbReference>
<dbReference type="EMBL" id="AP027081">
    <property type="protein sequence ID" value="BDU76022.1"/>
    <property type="molecule type" value="Genomic_DNA"/>
</dbReference>
<dbReference type="GO" id="GO:0046872">
    <property type="term" value="F:metal ion binding"/>
    <property type="evidence" value="ECO:0007669"/>
    <property type="project" value="UniProtKB-KW"/>
</dbReference>
<protein>
    <recommendedName>
        <fullName evidence="9">PAS domain-containing protein</fullName>
    </recommendedName>
</protein>
<evidence type="ECO:0008006" key="9">
    <source>
        <dbReference type="Google" id="ProtNLM"/>
    </source>
</evidence>
<dbReference type="Gene3D" id="1.10.15.40">
    <property type="entry name" value="Electron transport complex subunit B, putative Fe-S cluster"/>
    <property type="match status" value="1"/>
</dbReference>
<dbReference type="SUPFAM" id="SSF55785">
    <property type="entry name" value="PYP-like sensor domain (PAS domain)"/>
    <property type="match status" value="1"/>
</dbReference>
<keyword evidence="4" id="KW-0411">Iron-sulfur</keyword>
<keyword evidence="8" id="KW-1185">Reference proteome</keyword>
<dbReference type="GO" id="GO:0051539">
    <property type="term" value="F:4 iron, 4 sulfur cluster binding"/>
    <property type="evidence" value="ECO:0007669"/>
    <property type="project" value="UniProtKB-KW"/>
</dbReference>
<dbReference type="Proteomes" id="UP001228113">
    <property type="component" value="Chromosome"/>
</dbReference>
<feature type="domain" description="4Fe-4S ferredoxin-type" evidence="5">
    <location>
        <begin position="33"/>
        <end position="62"/>
    </location>
</feature>
<dbReference type="RefSeq" id="WP_316411199.1">
    <property type="nucleotide sequence ID" value="NZ_AP027081.1"/>
</dbReference>
<dbReference type="InterPro" id="IPR017900">
    <property type="entry name" value="4Fe4S_Fe_S_CS"/>
</dbReference>
<dbReference type="PROSITE" id="PS51379">
    <property type="entry name" value="4FE4S_FER_2"/>
    <property type="match status" value="2"/>
</dbReference>
<evidence type="ECO:0000313" key="7">
    <source>
        <dbReference type="EMBL" id="BDU76022.1"/>
    </source>
</evidence>
<feature type="domain" description="4Fe-4S ferredoxin-type" evidence="5">
    <location>
        <begin position="4"/>
        <end position="32"/>
    </location>
</feature>
<sequence>MRSGPVRSEAAQCQDCYKCLRQCPVKAIRVAQGHAAIDPERCVACGACVEACPAGAKRVRDDLPRVKGLVAGSGPVVASLAPSWISEFPGLAPARMAAALRRLGFAGAGETALGAQEVSARIARDLDREKGRLWLSTACPVAVSLVRGTRPDLAAHLTPVASPAQAHAAMLQRAFGAEAKVVFIGPCIGKKLEAESHPGLLAAALTFEDLRTWLDDAGLAPADLEPGPDDAFAGGPAAEGAFYPVEGGMARATRLNMATDRTRFLTLAGVTAIREALEGLRPPAEGNLFLELLACEGGCVRGPKATRRSPVEAYMRILDAARTEPGAYPRSWGPGLGRTYDPRPQAGPVFRDDQLEAALHQIGKRCAGDELNCGACGYDTCRALASAILAGDAEGLMCVSNLRRLAEKKANALLRTLPLGVVIVDQDLRIIESNEEFARIMGEDALTAYQAIPGLADARLEKFVPFGDRFREVLAGGDEIIRQNLQCGEKVLSATIFAVEPHQVAGALLLDVTGEEERRRQVIGKAELVIQNMLGNVQEIAFSLGRNAARSEGILNSIIAEFSGQERTGGGAHEPRP</sequence>
<evidence type="ECO:0000313" key="8">
    <source>
        <dbReference type="Proteomes" id="UP001228113"/>
    </source>
</evidence>
<accession>A0AA48GXV5</accession>
<dbReference type="InterPro" id="IPR035965">
    <property type="entry name" value="PAS-like_dom_sf"/>
</dbReference>
<gene>
    <name evidence="7" type="ORF">METESE_09800</name>
</gene>
<dbReference type="InterPro" id="IPR007202">
    <property type="entry name" value="4Fe-4S_dom"/>
</dbReference>
<dbReference type="SUPFAM" id="SSF53920">
    <property type="entry name" value="Fe-only hydrogenase"/>
    <property type="match status" value="1"/>
</dbReference>
<dbReference type="AlphaFoldDB" id="A0AA48GXV5"/>